<dbReference type="AlphaFoldDB" id="A0A914LC25"/>
<evidence type="ECO:0000313" key="1">
    <source>
        <dbReference type="Proteomes" id="UP000887563"/>
    </source>
</evidence>
<sequence length="71" mass="7994">MYEYAPRPTCSLQKPDCGSKYLFCDLSHVTPRCIAKARLGGNCRGFFKGEKVCYNGECVNNVCRGYPVNTY</sequence>
<organism evidence="1 2">
    <name type="scientific">Meloidogyne incognita</name>
    <name type="common">Southern root-knot nematode worm</name>
    <name type="synonym">Oxyuris incognita</name>
    <dbReference type="NCBI Taxonomy" id="6306"/>
    <lineage>
        <taxon>Eukaryota</taxon>
        <taxon>Metazoa</taxon>
        <taxon>Ecdysozoa</taxon>
        <taxon>Nematoda</taxon>
        <taxon>Chromadorea</taxon>
        <taxon>Rhabditida</taxon>
        <taxon>Tylenchina</taxon>
        <taxon>Tylenchomorpha</taxon>
        <taxon>Tylenchoidea</taxon>
        <taxon>Meloidogynidae</taxon>
        <taxon>Meloidogyninae</taxon>
        <taxon>Meloidogyne</taxon>
        <taxon>Meloidogyne incognita group</taxon>
    </lineage>
</organism>
<proteinExistence type="predicted"/>
<evidence type="ECO:0000313" key="2">
    <source>
        <dbReference type="WBParaSite" id="Minc3s00390g11478"/>
    </source>
</evidence>
<name>A0A914LC25_MELIC</name>
<dbReference type="Proteomes" id="UP000887563">
    <property type="component" value="Unplaced"/>
</dbReference>
<accession>A0A914LC25</accession>
<reference evidence="2" key="1">
    <citation type="submission" date="2022-11" db="UniProtKB">
        <authorList>
            <consortium name="WormBaseParasite"/>
        </authorList>
    </citation>
    <scope>IDENTIFICATION</scope>
</reference>
<dbReference type="WBParaSite" id="Minc3s00390g11478">
    <property type="protein sequence ID" value="Minc3s00390g11478"/>
    <property type="gene ID" value="Minc3s00390g11478"/>
</dbReference>
<protein>
    <submittedName>
        <fullName evidence="2">Uncharacterized protein</fullName>
    </submittedName>
</protein>
<keyword evidence="1" id="KW-1185">Reference proteome</keyword>